<feature type="transmembrane region" description="Helical" evidence="2">
    <location>
        <begin position="82"/>
        <end position="101"/>
    </location>
</feature>
<keyword evidence="2" id="KW-0812">Transmembrane</keyword>
<keyword evidence="2" id="KW-0472">Membrane</keyword>
<dbReference type="AlphaFoldDB" id="A0AAV5B2H9"/>
<protein>
    <recommendedName>
        <fullName evidence="5">Peptidase C39-like protein</fullName>
    </recommendedName>
</protein>
<evidence type="ECO:0000256" key="1">
    <source>
        <dbReference type="SAM" id="MobiDB-lite"/>
    </source>
</evidence>
<sequence length="380" mass="38755">MNESPQMGNGRPPLGNGSGRRSSHGSRSSSRRRAQGQPPQLHGRGYQTPAQRRRNASGYQLQRHPINFAGRRGRLGALDPRLIVLVAVVLVAVVLVVSSVVSCVSSAPSRDQGPAVSQDLPDDLQNSLRQALSRDSQLAEIAERGSEYPEPLIRLALAEPGAVGFVYGWTSSDHDTAQPYDDAVAQGEVPALYGWDARWGYLDYGGSPLAVTGSGPIACAMARIALLGNADQTPATIAQAATDAGKASGDSGTDASFFTEKGGDLGLAVAALDLAGTAAPGQDAGQDSPEGDGPDQAAAPGTAATGDALAKALGDDTYVLAQTGGGALGATPHWVLVTPGDNGAVTVHDPTSSGNSSHQWDPATVASDVATALTVQPAKA</sequence>
<dbReference type="RefSeq" id="WP_265590654.1">
    <property type="nucleotide sequence ID" value="NZ_BQKC01000001.1"/>
</dbReference>
<keyword evidence="2" id="KW-1133">Transmembrane helix</keyword>
<dbReference type="Proteomes" id="UP001055025">
    <property type="component" value="Unassembled WGS sequence"/>
</dbReference>
<feature type="compositionally biased region" description="Basic residues" evidence="1">
    <location>
        <begin position="21"/>
        <end position="34"/>
    </location>
</feature>
<name>A0AAV5B2H9_9ACTN</name>
<dbReference type="EMBL" id="BQKC01000001">
    <property type="protein sequence ID" value="GJM55006.1"/>
    <property type="molecule type" value="Genomic_DNA"/>
</dbReference>
<evidence type="ECO:0000313" key="3">
    <source>
        <dbReference type="EMBL" id="GJM55006.1"/>
    </source>
</evidence>
<accession>A0AAV5B2H9</accession>
<feature type="region of interest" description="Disordered" evidence="1">
    <location>
        <begin position="278"/>
        <end position="302"/>
    </location>
</feature>
<evidence type="ECO:0000313" key="4">
    <source>
        <dbReference type="Proteomes" id="UP001055025"/>
    </source>
</evidence>
<evidence type="ECO:0000256" key="2">
    <source>
        <dbReference type="SAM" id="Phobius"/>
    </source>
</evidence>
<proteinExistence type="predicted"/>
<keyword evidence="4" id="KW-1185">Reference proteome</keyword>
<comment type="caution">
    <text evidence="3">The sequence shown here is derived from an EMBL/GenBank/DDBJ whole genome shotgun (WGS) entry which is preliminary data.</text>
</comment>
<organism evidence="3 4">
    <name type="scientific">Granulimonas faecalis</name>
    <dbReference type="NCBI Taxonomy" id="2894155"/>
    <lineage>
        <taxon>Bacteria</taxon>
        <taxon>Bacillati</taxon>
        <taxon>Actinomycetota</taxon>
        <taxon>Coriobacteriia</taxon>
        <taxon>Coriobacteriales</taxon>
        <taxon>Kribbibacteriaceae</taxon>
        <taxon>Granulimonas</taxon>
    </lineage>
</organism>
<evidence type="ECO:0008006" key="5">
    <source>
        <dbReference type="Google" id="ProtNLM"/>
    </source>
</evidence>
<gene>
    <name evidence="3" type="ORF">ATOP_06610</name>
</gene>
<reference evidence="3" key="1">
    <citation type="journal article" date="2022" name="Int. J. Syst. Evol. Microbiol.">
        <title>Granulimonas faecalis gen. nov., sp. nov., and Leptogranulimonas caecicola gen. nov., sp. nov., novel lactate-producing Atopobiaceae bacteria isolated from mouse intestines, and an emended description of the family Atopobiaceae.</title>
        <authorList>
            <person name="Morinaga K."/>
            <person name="Kusada H."/>
            <person name="Sakamoto S."/>
            <person name="Murakami T."/>
            <person name="Toyoda A."/>
            <person name="Mori H."/>
            <person name="Meng X.Y."/>
            <person name="Takashino M."/>
            <person name="Murotomi K."/>
            <person name="Tamaki H."/>
        </authorList>
    </citation>
    <scope>NUCLEOTIDE SEQUENCE</scope>
    <source>
        <strain evidence="3">OPF53</strain>
    </source>
</reference>
<feature type="region of interest" description="Disordered" evidence="1">
    <location>
        <begin position="1"/>
        <end position="63"/>
    </location>
</feature>